<proteinExistence type="predicted"/>
<reference evidence="1" key="1">
    <citation type="submission" date="2022-01" db="EMBL/GenBank/DDBJ databases">
        <title>Draft genome of Methanogenium marinum DSM 15558.</title>
        <authorList>
            <person name="Chen S.-C."/>
            <person name="You Y.-T."/>
        </authorList>
    </citation>
    <scope>NUCLEOTIDE SEQUENCE</scope>
    <source>
        <strain evidence="1">DSM 15558</strain>
    </source>
</reference>
<evidence type="ECO:0000313" key="1">
    <source>
        <dbReference type="EMBL" id="MDE4908718.1"/>
    </source>
</evidence>
<sequence length="73" mass="7947">MADTEMSKTSENTEQTEYDTVTCHACDGAGCVYCNKTGSVEVKKPAKLCPKCGGDCCIYCGYTGWENPRGKYD</sequence>
<evidence type="ECO:0000313" key="2">
    <source>
        <dbReference type="Proteomes" id="UP001143747"/>
    </source>
</evidence>
<keyword evidence="2" id="KW-1185">Reference proteome</keyword>
<dbReference type="EMBL" id="JAKELO010000002">
    <property type="protein sequence ID" value="MDE4908718.1"/>
    <property type="molecule type" value="Genomic_DNA"/>
</dbReference>
<dbReference type="Proteomes" id="UP001143747">
    <property type="component" value="Unassembled WGS sequence"/>
</dbReference>
<dbReference type="RefSeq" id="WP_274925332.1">
    <property type="nucleotide sequence ID" value="NZ_JAKELO010000002.1"/>
</dbReference>
<organism evidence="1 2">
    <name type="scientific">Methanogenium marinum</name>
    <dbReference type="NCBI Taxonomy" id="348610"/>
    <lineage>
        <taxon>Archaea</taxon>
        <taxon>Methanobacteriati</taxon>
        <taxon>Methanobacteriota</taxon>
        <taxon>Stenosarchaea group</taxon>
        <taxon>Methanomicrobia</taxon>
        <taxon>Methanomicrobiales</taxon>
        <taxon>Methanomicrobiaceae</taxon>
        <taxon>Methanogenium</taxon>
    </lineage>
</organism>
<accession>A0A9Q4KQK6</accession>
<dbReference type="AlphaFoldDB" id="A0A9Q4KQK6"/>
<gene>
    <name evidence="1" type="ORF">L0665_08880</name>
</gene>
<comment type="caution">
    <text evidence="1">The sequence shown here is derived from an EMBL/GenBank/DDBJ whole genome shotgun (WGS) entry which is preliminary data.</text>
</comment>
<name>A0A9Q4KQK6_9EURY</name>
<protein>
    <submittedName>
        <fullName evidence="1">Uncharacterized protein</fullName>
    </submittedName>
</protein>